<proteinExistence type="inferred from homology"/>
<gene>
    <name evidence="4 6" type="primary">pqqC</name>
    <name evidence="6" type="ORF">ACFQKB_10495</name>
</gene>
<dbReference type="InterPro" id="IPR039068">
    <property type="entry name" value="PqqC-like"/>
</dbReference>
<dbReference type="PANTHER" id="PTHR40279:SF3">
    <property type="entry name" value="4-AMINOBENZOATE SYNTHASE"/>
    <property type="match status" value="1"/>
</dbReference>
<keyword evidence="3 4" id="KW-0560">Oxidoreductase</keyword>
<evidence type="ECO:0000313" key="6">
    <source>
        <dbReference type="EMBL" id="MFC6880191.1"/>
    </source>
</evidence>
<dbReference type="InterPro" id="IPR011845">
    <property type="entry name" value="PqqC"/>
</dbReference>
<comment type="similarity">
    <text evidence="4">Belongs to the PqqC family.</text>
</comment>
<dbReference type="RefSeq" id="WP_160820679.1">
    <property type="nucleotide sequence ID" value="NZ_JBHSXE010000001.1"/>
</dbReference>
<keyword evidence="2 4" id="KW-0884">PQQ biosynthesis</keyword>
<dbReference type="InterPro" id="IPR016084">
    <property type="entry name" value="Haem_Oase-like_multi-hlx"/>
</dbReference>
<protein>
    <recommendedName>
        <fullName evidence="4">Pyrroloquinoline-quinone synthase</fullName>
        <ecNumber evidence="4">1.3.3.11</ecNumber>
    </recommendedName>
    <alternativeName>
        <fullName evidence="4">Coenzyme PQQ synthesis protein C</fullName>
    </alternativeName>
    <alternativeName>
        <fullName evidence="4">Pyrroloquinoline quinone biosynthesis protein C</fullName>
    </alternativeName>
</protein>
<feature type="domain" description="Thiaminase-2/PQQC" evidence="5">
    <location>
        <begin position="21"/>
        <end position="234"/>
    </location>
</feature>
<sequence>MSASARGDAAPPPWPPAVLEDRLRRLGDERYHHRHPFNVRMHEGRLSKAELRRWVLNRFHYQRHIPVKDALILAALDGPEQRRSWIRRVHDHDGRPDGDGADGGIERWLRLGEAVGLDRPALLDGADVLPGVRLAVDGYVNFCRNRPPLESVASSLTELFAPDLMAARVAAWERHYPWVRPDGLRYFRTRVGQGRRDSREALGLVHGWTRTRADQERVLAAFTFKCEVLWSLLDAVQNAEDAPRNAEDGDG</sequence>
<dbReference type="EMBL" id="JBHSXS010000004">
    <property type="protein sequence ID" value="MFC6880191.1"/>
    <property type="molecule type" value="Genomic_DNA"/>
</dbReference>
<keyword evidence="7" id="KW-1185">Reference proteome</keyword>
<name>A0ABW2CHV6_9ACTN</name>
<dbReference type="Pfam" id="PF03070">
    <property type="entry name" value="TENA_THI-4"/>
    <property type="match status" value="1"/>
</dbReference>
<organism evidence="6 7">
    <name type="scientific">Actinomadura yumaensis</name>
    <dbReference type="NCBI Taxonomy" id="111807"/>
    <lineage>
        <taxon>Bacteria</taxon>
        <taxon>Bacillati</taxon>
        <taxon>Actinomycetota</taxon>
        <taxon>Actinomycetes</taxon>
        <taxon>Streptosporangiales</taxon>
        <taxon>Thermomonosporaceae</taxon>
        <taxon>Actinomadura</taxon>
    </lineage>
</organism>
<dbReference type="GO" id="GO:0033732">
    <property type="term" value="F:pyrroloquinoline-quinone synthase activity"/>
    <property type="evidence" value="ECO:0007669"/>
    <property type="project" value="UniProtKB-EC"/>
</dbReference>
<dbReference type="Proteomes" id="UP001596380">
    <property type="component" value="Unassembled WGS sequence"/>
</dbReference>
<comment type="pathway">
    <text evidence="4">Cofactor biosynthesis; pyrroloquinoline quinone biosynthesis.</text>
</comment>
<evidence type="ECO:0000256" key="4">
    <source>
        <dbReference type="HAMAP-Rule" id="MF_00654"/>
    </source>
</evidence>
<dbReference type="Gene3D" id="1.20.910.10">
    <property type="entry name" value="Heme oxygenase-like"/>
    <property type="match status" value="1"/>
</dbReference>
<dbReference type="HAMAP" id="MF_00654">
    <property type="entry name" value="PQQ_syn_PqqC"/>
    <property type="match status" value="1"/>
</dbReference>
<dbReference type="PANTHER" id="PTHR40279">
    <property type="entry name" value="PQQC-LIKE PROTEIN"/>
    <property type="match status" value="1"/>
</dbReference>
<reference evidence="7" key="1">
    <citation type="journal article" date="2019" name="Int. J. Syst. Evol. Microbiol.">
        <title>The Global Catalogue of Microorganisms (GCM) 10K type strain sequencing project: providing services to taxonomists for standard genome sequencing and annotation.</title>
        <authorList>
            <consortium name="The Broad Institute Genomics Platform"/>
            <consortium name="The Broad Institute Genome Sequencing Center for Infectious Disease"/>
            <person name="Wu L."/>
            <person name="Ma J."/>
        </authorList>
    </citation>
    <scope>NUCLEOTIDE SEQUENCE [LARGE SCALE GENOMIC DNA]</scope>
    <source>
        <strain evidence="7">JCM 3369</strain>
    </source>
</reference>
<dbReference type="NCBIfam" id="TIGR02111">
    <property type="entry name" value="PQQ_syn_pqqC"/>
    <property type="match status" value="1"/>
</dbReference>
<evidence type="ECO:0000259" key="5">
    <source>
        <dbReference type="Pfam" id="PF03070"/>
    </source>
</evidence>
<evidence type="ECO:0000256" key="1">
    <source>
        <dbReference type="ARBA" id="ARBA00004948"/>
    </source>
</evidence>
<comment type="catalytic activity">
    <reaction evidence="4">
        <text>6-(2-amino-2-carboxyethyl)-7,8-dioxo-1,2,3,4,7,8-hexahydroquinoline-2,4-dicarboxylate + 3 O2 = pyrroloquinoline quinone + 2 H2O2 + 2 H2O + H(+)</text>
        <dbReference type="Rhea" id="RHEA:10692"/>
        <dbReference type="ChEBI" id="CHEBI:15377"/>
        <dbReference type="ChEBI" id="CHEBI:15378"/>
        <dbReference type="ChEBI" id="CHEBI:15379"/>
        <dbReference type="ChEBI" id="CHEBI:16240"/>
        <dbReference type="ChEBI" id="CHEBI:58442"/>
        <dbReference type="ChEBI" id="CHEBI:58778"/>
        <dbReference type="EC" id="1.3.3.11"/>
    </reaction>
</comment>
<comment type="caution">
    <text evidence="6">The sequence shown here is derived from an EMBL/GenBank/DDBJ whole genome shotgun (WGS) entry which is preliminary data.</text>
</comment>
<evidence type="ECO:0000256" key="3">
    <source>
        <dbReference type="ARBA" id="ARBA00023002"/>
    </source>
</evidence>
<comment type="function">
    <text evidence="4">Ring cyclization and eight-electron oxidation of 3a-(2-amino-2-carboxyethyl)-4,5-dioxo-4,5,6,7,8,9-hexahydroquinoline-7,9-dicarboxylic-acid to PQQ.</text>
</comment>
<dbReference type="EC" id="1.3.3.11" evidence="4"/>
<dbReference type="SUPFAM" id="SSF48613">
    <property type="entry name" value="Heme oxygenase-like"/>
    <property type="match status" value="1"/>
</dbReference>
<dbReference type="InterPro" id="IPR004305">
    <property type="entry name" value="Thiaminase-2/PQQC"/>
</dbReference>
<evidence type="ECO:0000313" key="7">
    <source>
        <dbReference type="Proteomes" id="UP001596380"/>
    </source>
</evidence>
<evidence type="ECO:0000256" key="2">
    <source>
        <dbReference type="ARBA" id="ARBA00022905"/>
    </source>
</evidence>
<accession>A0ABW2CHV6</accession>
<comment type="pathway">
    <text evidence="1">Cofactor biosynthesis; thiamine diphosphate biosynthesis.</text>
</comment>